<evidence type="ECO:0000259" key="1">
    <source>
        <dbReference type="Pfam" id="PF02800"/>
    </source>
</evidence>
<gene>
    <name evidence="2" type="primary">gapA_26</name>
    <name evidence="2" type="ORF">SDC9_175237</name>
</gene>
<evidence type="ECO:0000313" key="2">
    <source>
        <dbReference type="EMBL" id="MPN27803.1"/>
    </source>
</evidence>
<organism evidence="2">
    <name type="scientific">bioreactor metagenome</name>
    <dbReference type="NCBI Taxonomy" id="1076179"/>
    <lineage>
        <taxon>unclassified sequences</taxon>
        <taxon>metagenomes</taxon>
        <taxon>ecological metagenomes</taxon>
    </lineage>
</organism>
<dbReference type="PANTHER" id="PTHR42955:SF1">
    <property type="entry name" value="GLYCERALDEHYDE-3-PHOSPHATE DEHYDROGENASE"/>
    <property type="match status" value="1"/>
</dbReference>
<dbReference type="GO" id="GO:0004365">
    <property type="term" value="F:glyceraldehyde-3-phosphate dehydrogenase (NAD+) (phosphorylating) activity"/>
    <property type="evidence" value="ECO:0007669"/>
    <property type="project" value="UniProtKB-EC"/>
</dbReference>
<reference evidence="2" key="1">
    <citation type="submission" date="2019-08" db="EMBL/GenBank/DDBJ databases">
        <authorList>
            <person name="Kucharzyk K."/>
            <person name="Murdoch R.W."/>
            <person name="Higgins S."/>
            <person name="Loffler F."/>
        </authorList>
    </citation>
    <scope>NUCLEOTIDE SEQUENCE</scope>
</reference>
<sequence>MKEAANTYLKGILEYSEMPLVSTDIIGNKHSCIFDAGLTDVIGGKSTAVKVVGWYDNECGYSNRIVDLVGIIGK</sequence>
<accession>A0A645GVY0</accession>
<dbReference type="EC" id="1.2.1.12" evidence="2"/>
<proteinExistence type="predicted"/>
<protein>
    <submittedName>
        <fullName evidence="2">Glyceraldehyde-3-phosphate dehydrogenase</fullName>
        <ecNumber evidence="2">1.2.1.12</ecNumber>
    </submittedName>
</protein>
<dbReference type="SUPFAM" id="SSF55347">
    <property type="entry name" value="Glyceraldehyde-3-phosphate dehydrogenase-like, C-terminal domain"/>
    <property type="match status" value="1"/>
</dbReference>
<dbReference type="InterPro" id="IPR020829">
    <property type="entry name" value="GlycerAld_3-P_DH_cat"/>
</dbReference>
<dbReference type="PANTHER" id="PTHR42955">
    <property type="entry name" value="GLYCERALDEHYDE-3-PHOSPHATE DEHYDROGENASE"/>
    <property type="match status" value="1"/>
</dbReference>
<dbReference type="EMBL" id="VSSQ01077817">
    <property type="protein sequence ID" value="MPN27803.1"/>
    <property type="molecule type" value="Genomic_DNA"/>
</dbReference>
<dbReference type="Gene3D" id="3.30.360.10">
    <property type="entry name" value="Dihydrodipicolinate Reductase, domain 2"/>
    <property type="match status" value="1"/>
</dbReference>
<dbReference type="InterPro" id="IPR052978">
    <property type="entry name" value="GAP_dehydrogenase"/>
</dbReference>
<comment type="caution">
    <text evidence="2">The sequence shown here is derived from an EMBL/GenBank/DDBJ whole genome shotgun (WGS) entry which is preliminary data.</text>
</comment>
<dbReference type="Pfam" id="PF02800">
    <property type="entry name" value="Gp_dh_C"/>
    <property type="match status" value="1"/>
</dbReference>
<feature type="domain" description="Glyceraldehyde 3-phosphate dehydrogenase catalytic" evidence="1">
    <location>
        <begin position="1"/>
        <end position="55"/>
    </location>
</feature>
<name>A0A645GVY0_9ZZZZ</name>
<keyword evidence="2" id="KW-0560">Oxidoreductase</keyword>
<dbReference type="AlphaFoldDB" id="A0A645GVY0"/>